<evidence type="ECO:0000313" key="5">
    <source>
        <dbReference type="WBParaSite" id="scaffold2552_cov166.g5043"/>
    </source>
</evidence>
<dbReference type="InterPro" id="IPR018200">
    <property type="entry name" value="USP_CS"/>
</dbReference>
<dbReference type="Pfam" id="PF00443">
    <property type="entry name" value="UCH"/>
    <property type="match status" value="1"/>
</dbReference>
<dbReference type="EC" id="3.4.19.12" evidence="2"/>
<proteinExistence type="predicted"/>
<dbReference type="PROSITE" id="PS00973">
    <property type="entry name" value="USP_2"/>
    <property type="match status" value="1"/>
</dbReference>
<dbReference type="PROSITE" id="PS50235">
    <property type="entry name" value="USP_3"/>
    <property type="match status" value="1"/>
</dbReference>
<dbReference type="InterPro" id="IPR001394">
    <property type="entry name" value="Peptidase_C19_UCH"/>
</dbReference>
<name>A0A915M4G5_MELJA</name>
<evidence type="ECO:0000313" key="4">
    <source>
        <dbReference type="Proteomes" id="UP000887561"/>
    </source>
</evidence>
<dbReference type="InterPro" id="IPR050185">
    <property type="entry name" value="Ub_carboxyl-term_hydrolase"/>
</dbReference>
<dbReference type="GO" id="GO:0016579">
    <property type="term" value="P:protein deubiquitination"/>
    <property type="evidence" value="ECO:0007669"/>
    <property type="project" value="InterPro"/>
</dbReference>
<dbReference type="InterPro" id="IPR028889">
    <property type="entry name" value="USP"/>
</dbReference>
<evidence type="ECO:0000256" key="2">
    <source>
        <dbReference type="ARBA" id="ARBA00012759"/>
    </source>
</evidence>
<evidence type="ECO:0000256" key="1">
    <source>
        <dbReference type="ARBA" id="ARBA00000707"/>
    </source>
</evidence>
<dbReference type="GO" id="GO:0004843">
    <property type="term" value="F:cysteine-type deubiquitinase activity"/>
    <property type="evidence" value="ECO:0007669"/>
    <property type="project" value="UniProtKB-EC"/>
</dbReference>
<keyword evidence="4" id="KW-1185">Reference proteome</keyword>
<dbReference type="SUPFAM" id="SSF54001">
    <property type="entry name" value="Cysteine proteinases"/>
    <property type="match status" value="1"/>
</dbReference>
<dbReference type="InterPro" id="IPR038765">
    <property type="entry name" value="Papain-like_cys_pep_sf"/>
</dbReference>
<sequence>MVACKINQDGQSYLVPFNSVLEGDSSQLNDFTILEIPEINPQLLQKLVVVVVNFVFDGKIFGEPYTALLYRNLTFEQLTFELMKDGAIFLPKSYCSMNLDFKIIILNSDGSGYCSLQNLKGAVNCLFQNSDGRVYYFNPETMLPFMNNHVYNILNAKENNKKVIHINVEWNLSSKRVFEKIPMREQINENYKLLNNFNDNSKQTPVSLITMLDNFAKSVEPIQFWKCPKCKNPCGFMQIKFDYLPEILVFYLKRLDQSGSYSKKNDKNVQIPLEELDMSSYIDNQNALKNLPKAYNENKYDLSCIIYHHGYSFSSGHYTAAARNYIDGGWRLFDDSRVSKIYKEAMYESDCSYMLFYQRRPSVPWFLTNVPQHIIQKYYGGMERDDRKYSNQRKYSQKQNK</sequence>
<organism evidence="4 5">
    <name type="scientific">Meloidogyne javanica</name>
    <name type="common">Root-knot nematode worm</name>
    <dbReference type="NCBI Taxonomy" id="6303"/>
    <lineage>
        <taxon>Eukaryota</taxon>
        <taxon>Metazoa</taxon>
        <taxon>Ecdysozoa</taxon>
        <taxon>Nematoda</taxon>
        <taxon>Chromadorea</taxon>
        <taxon>Rhabditida</taxon>
        <taxon>Tylenchina</taxon>
        <taxon>Tylenchomorpha</taxon>
        <taxon>Tylenchoidea</taxon>
        <taxon>Meloidogynidae</taxon>
        <taxon>Meloidogyninae</taxon>
        <taxon>Meloidogyne</taxon>
        <taxon>Meloidogyne incognita group</taxon>
    </lineage>
</organism>
<dbReference type="AlphaFoldDB" id="A0A915M4G5"/>
<feature type="domain" description="USP" evidence="3">
    <location>
        <begin position="1"/>
        <end position="360"/>
    </location>
</feature>
<evidence type="ECO:0000259" key="3">
    <source>
        <dbReference type="PROSITE" id="PS50235"/>
    </source>
</evidence>
<accession>A0A915M4G5</accession>
<dbReference type="WBParaSite" id="scaffold2552_cov166.g5043">
    <property type="protein sequence ID" value="scaffold2552_cov166.g5043"/>
    <property type="gene ID" value="scaffold2552_cov166.g5043"/>
</dbReference>
<comment type="catalytic activity">
    <reaction evidence="1">
        <text>Thiol-dependent hydrolysis of ester, thioester, amide, peptide and isopeptide bonds formed by the C-terminal Gly of ubiquitin (a 76-residue protein attached to proteins as an intracellular targeting signal).</text>
        <dbReference type="EC" id="3.4.19.12"/>
    </reaction>
</comment>
<dbReference type="Gene3D" id="3.90.70.10">
    <property type="entry name" value="Cysteine proteinases"/>
    <property type="match status" value="1"/>
</dbReference>
<protein>
    <recommendedName>
        <fullName evidence="2">ubiquitinyl hydrolase 1</fullName>
        <ecNumber evidence="2">3.4.19.12</ecNumber>
    </recommendedName>
</protein>
<reference evidence="5" key="1">
    <citation type="submission" date="2022-11" db="UniProtKB">
        <authorList>
            <consortium name="WormBaseParasite"/>
        </authorList>
    </citation>
    <scope>IDENTIFICATION</scope>
</reference>
<dbReference type="PANTHER" id="PTHR21646">
    <property type="entry name" value="UBIQUITIN CARBOXYL-TERMINAL HYDROLASE"/>
    <property type="match status" value="1"/>
</dbReference>
<dbReference type="Proteomes" id="UP000887561">
    <property type="component" value="Unplaced"/>
</dbReference>